<evidence type="ECO:0008006" key="3">
    <source>
        <dbReference type="Google" id="ProtNLM"/>
    </source>
</evidence>
<accession>A0AAV7X5H8</accession>
<dbReference type="InterPro" id="IPR038765">
    <property type="entry name" value="Papain-like_cys_pep_sf"/>
</dbReference>
<dbReference type="PANTHER" id="PTHR34718:SF2">
    <property type="entry name" value="PHD-TYPE DOMAIN-CONTAINING PROTEIN"/>
    <property type="match status" value="1"/>
</dbReference>
<dbReference type="SUPFAM" id="SSF54001">
    <property type="entry name" value="Cysteine proteinases"/>
    <property type="match status" value="1"/>
</dbReference>
<organism evidence="1 2">
    <name type="scientific">Megalurothrips usitatus</name>
    <name type="common">bean blossom thrips</name>
    <dbReference type="NCBI Taxonomy" id="439358"/>
    <lineage>
        <taxon>Eukaryota</taxon>
        <taxon>Metazoa</taxon>
        <taxon>Ecdysozoa</taxon>
        <taxon>Arthropoda</taxon>
        <taxon>Hexapoda</taxon>
        <taxon>Insecta</taxon>
        <taxon>Pterygota</taxon>
        <taxon>Neoptera</taxon>
        <taxon>Paraneoptera</taxon>
        <taxon>Thysanoptera</taxon>
        <taxon>Terebrantia</taxon>
        <taxon>Thripoidea</taxon>
        <taxon>Thripidae</taxon>
        <taxon>Megalurothrips</taxon>
    </lineage>
</organism>
<dbReference type="Gene3D" id="3.40.395.10">
    <property type="entry name" value="Adenoviral Proteinase, Chain A"/>
    <property type="match status" value="1"/>
</dbReference>
<proteinExistence type="predicted"/>
<sequence length="232" mass="26213">MEKRKDSSPVLSRRKLFKGPAPLKKLSDDEVTRAIRLLRKQFPDIDGLQDPCEGEQTAEGVVNLNVNKSHQDTVQIIYDRDRDHWVTVAMPKLLKNGTSKVALFDSLARPPDVEMSDALAVKVATMGNEKGSHITVLHVPSQQQNDDISCGYFAISNALTFCLSRKIKAVLNHKKGEMASHLEDCFRKGKLTPFPKDKNLYRSPDQNTRKEVLSVYCDCRLLEAHDRHTIEC</sequence>
<evidence type="ECO:0000313" key="2">
    <source>
        <dbReference type="Proteomes" id="UP001075354"/>
    </source>
</evidence>
<dbReference type="Proteomes" id="UP001075354">
    <property type="component" value="Unassembled WGS sequence"/>
</dbReference>
<gene>
    <name evidence="1" type="ORF">ONE63_011510</name>
</gene>
<dbReference type="PANTHER" id="PTHR34718">
    <property type="entry name" value="PHD-TYPE DOMAIN-CONTAINING PROTEIN"/>
    <property type="match status" value="1"/>
</dbReference>
<evidence type="ECO:0000313" key="1">
    <source>
        <dbReference type="EMBL" id="KAJ1518880.1"/>
    </source>
</evidence>
<dbReference type="AlphaFoldDB" id="A0AAV7X5H8"/>
<protein>
    <recommendedName>
        <fullName evidence="3">Ubiquitin-like protease family profile domain-containing protein</fullName>
    </recommendedName>
</protein>
<name>A0AAV7X5H8_9NEOP</name>
<dbReference type="EMBL" id="JAPTSV010000845">
    <property type="protein sequence ID" value="KAJ1518880.1"/>
    <property type="molecule type" value="Genomic_DNA"/>
</dbReference>
<keyword evidence="2" id="KW-1185">Reference proteome</keyword>
<comment type="caution">
    <text evidence="1">The sequence shown here is derived from an EMBL/GenBank/DDBJ whole genome shotgun (WGS) entry which is preliminary data.</text>
</comment>
<reference evidence="1" key="1">
    <citation type="submission" date="2022-12" db="EMBL/GenBank/DDBJ databases">
        <title>Chromosome-level genome assembly of the bean flower thrips Megalurothrips usitatus.</title>
        <authorList>
            <person name="Ma L."/>
            <person name="Liu Q."/>
            <person name="Li H."/>
            <person name="Cai W."/>
        </authorList>
    </citation>
    <scope>NUCLEOTIDE SEQUENCE</scope>
    <source>
        <strain evidence="1">Cailab_2022a</strain>
    </source>
</reference>